<dbReference type="GO" id="GO:0019748">
    <property type="term" value="P:secondary metabolic process"/>
    <property type="evidence" value="ECO:0007669"/>
    <property type="project" value="TreeGrafter"/>
</dbReference>
<dbReference type="GO" id="GO:0016491">
    <property type="term" value="F:oxidoreductase activity"/>
    <property type="evidence" value="ECO:0007669"/>
    <property type="project" value="TreeGrafter"/>
</dbReference>
<evidence type="ECO:0008006" key="4">
    <source>
        <dbReference type="Google" id="ProtNLM"/>
    </source>
</evidence>
<accession>A0A8H3IBL3</accession>
<reference evidence="2" key="1">
    <citation type="submission" date="2021-03" db="EMBL/GenBank/DDBJ databases">
        <authorList>
            <person name="Tagirdzhanova G."/>
        </authorList>
    </citation>
    <scope>NUCLEOTIDE SEQUENCE</scope>
</reference>
<gene>
    <name evidence="2" type="ORF">IMSHALPRED_000305</name>
</gene>
<comment type="caution">
    <text evidence="2">The sequence shown here is derived from an EMBL/GenBank/DDBJ whole genome shotgun (WGS) entry which is preliminary data.</text>
</comment>
<protein>
    <recommendedName>
        <fullName evidence="4">Short chain dehydrogenase</fullName>
    </recommendedName>
</protein>
<dbReference type="SUPFAM" id="SSF51735">
    <property type="entry name" value="NAD(P)-binding Rossmann-fold domains"/>
    <property type="match status" value="1"/>
</dbReference>
<dbReference type="Pfam" id="PF00106">
    <property type="entry name" value="adh_short"/>
    <property type="match status" value="1"/>
</dbReference>
<comment type="similarity">
    <text evidence="1">Belongs to the short-chain dehydrogenases/reductases (SDR) family.</text>
</comment>
<name>A0A8H3IBL3_9LECA</name>
<dbReference type="Gene3D" id="3.40.50.720">
    <property type="entry name" value="NAD(P)-binding Rossmann-like Domain"/>
    <property type="match status" value="1"/>
</dbReference>
<dbReference type="InterPro" id="IPR002347">
    <property type="entry name" value="SDR_fam"/>
</dbReference>
<dbReference type="PRINTS" id="PR00081">
    <property type="entry name" value="GDHRDH"/>
</dbReference>
<sequence>MSSQSTVVLITGANSGVGYAASKAIACASANYHVIMASRSIEKGNAAISAIRAAGIKGRTSTIQLDVTDESSIAAAAARVSLDHGRLDVLVNNAGIYSQAASLKAQLENTFATNVIGAALVAEAFAPLLLRSASPYLLHVSSTLGSLAVSSDPQRFDHGLDARAYRVSKAALNMLMVQDSKALGKQGVKVFAVCPGLVESNLRGEGEEQRSAGGKAGDPDVSGQMILRIIEGGRDADVGKFVDRDGVVPW</sequence>
<dbReference type="EMBL" id="CAJPDT010000010">
    <property type="protein sequence ID" value="CAF9912398.1"/>
    <property type="molecule type" value="Genomic_DNA"/>
</dbReference>
<keyword evidence="3" id="KW-1185">Reference proteome</keyword>
<dbReference type="PANTHER" id="PTHR43544:SF32">
    <property type="entry name" value="CHAIN DEHYDROGENASE, PUTATIVE (AFU_ORTHOLOGUE AFUA_5G01530)-RELATED"/>
    <property type="match status" value="1"/>
</dbReference>
<organism evidence="2 3">
    <name type="scientific">Imshaugia aleurites</name>
    <dbReference type="NCBI Taxonomy" id="172621"/>
    <lineage>
        <taxon>Eukaryota</taxon>
        <taxon>Fungi</taxon>
        <taxon>Dikarya</taxon>
        <taxon>Ascomycota</taxon>
        <taxon>Pezizomycotina</taxon>
        <taxon>Lecanoromycetes</taxon>
        <taxon>OSLEUM clade</taxon>
        <taxon>Lecanoromycetidae</taxon>
        <taxon>Lecanorales</taxon>
        <taxon>Lecanorineae</taxon>
        <taxon>Parmeliaceae</taxon>
        <taxon>Imshaugia</taxon>
    </lineage>
</organism>
<evidence type="ECO:0000313" key="2">
    <source>
        <dbReference type="EMBL" id="CAF9912398.1"/>
    </source>
</evidence>
<evidence type="ECO:0000313" key="3">
    <source>
        <dbReference type="Proteomes" id="UP000664534"/>
    </source>
</evidence>
<dbReference type="InterPro" id="IPR036291">
    <property type="entry name" value="NAD(P)-bd_dom_sf"/>
</dbReference>
<dbReference type="InterPro" id="IPR051468">
    <property type="entry name" value="Fungal_SecMetab_SDRs"/>
</dbReference>
<dbReference type="OrthoDB" id="1933717at2759"/>
<proteinExistence type="inferred from homology"/>
<evidence type="ECO:0000256" key="1">
    <source>
        <dbReference type="ARBA" id="ARBA00006484"/>
    </source>
</evidence>
<dbReference type="GO" id="GO:0005737">
    <property type="term" value="C:cytoplasm"/>
    <property type="evidence" value="ECO:0007669"/>
    <property type="project" value="TreeGrafter"/>
</dbReference>
<dbReference type="AlphaFoldDB" id="A0A8H3IBL3"/>
<dbReference type="Proteomes" id="UP000664534">
    <property type="component" value="Unassembled WGS sequence"/>
</dbReference>
<dbReference type="PANTHER" id="PTHR43544">
    <property type="entry name" value="SHORT-CHAIN DEHYDROGENASE/REDUCTASE"/>
    <property type="match status" value="1"/>
</dbReference>